<evidence type="ECO:0000256" key="1">
    <source>
        <dbReference type="SAM" id="MobiDB-lite"/>
    </source>
</evidence>
<feature type="region of interest" description="Disordered" evidence="1">
    <location>
        <begin position="23"/>
        <end position="58"/>
    </location>
</feature>
<dbReference type="EMBL" id="CPYI01000001">
    <property type="protein sequence ID" value="CNE09445.1"/>
    <property type="molecule type" value="Genomic_DNA"/>
</dbReference>
<protein>
    <submittedName>
        <fullName evidence="2">Uncharacterized protein</fullName>
    </submittedName>
</protein>
<name>A0A0T9KL29_YERKR</name>
<gene>
    <name evidence="2" type="ORF">ERS008491_00403</name>
</gene>
<proteinExistence type="predicted"/>
<evidence type="ECO:0000313" key="3">
    <source>
        <dbReference type="Proteomes" id="UP000045824"/>
    </source>
</evidence>
<evidence type="ECO:0000313" key="2">
    <source>
        <dbReference type="EMBL" id="CNE09445.1"/>
    </source>
</evidence>
<organism evidence="2 3">
    <name type="scientific">Yersinia kristensenii</name>
    <dbReference type="NCBI Taxonomy" id="28152"/>
    <lineage>
        <taxon>Bacteria</taxon>
        <taxon>Pseudomonadati</taxon>
        <taxon>Pseudomonadota</taxon>
        <taxon>Gammaproteobacteria</taxon>
        <taxon>Enterobacterales</taxon>
        <taxon>Yersiniaceae</taxon>
        <taxon>Yersinia</taxon>
    </lineage>
</organism>
<dbReference type="Proteomes" id="UP000045824">
    <property type="component" value="Unassembled WGS sequence"/>
</dbReference>
<dbReference type="AlphaFoldDB" id="A0A0T9KL29"/>
<dbReference type="RefSeq" id="WP_176393549.1">
    <property type="nucleotide sequence ID" value="NZ_CAWMAB010000001.1"/>
</dbReference>
<sequence>MQNPISIAPLLWRQQGHNAGRVEIKHGKGKPGIIIRPDGRRWAPPQGTFTDSHRRISK</sequence>
<accession>A0A0T9KL29</accession>
<reference evidence="2 3" key="1">
    <citation type="submission" date="2015-03" db="EMBL/GenBank/DDBJ databases">
        <authorList>
            <person name="Murphy D."/>
        </authorList>
    </citation>
    <scope>NUCLEOTIDE SEQUENCE [LARGE SCALE GENOMIC DNA]</scope>
    <source>
        <strain evidence="2 3">FCF326</strain>
    </source>
</reference>